<accession>A0A7K3LRX2</accession>
<gene>
    <name evidence="1" type="ORF">GYA93_15690</name>
</gene>
<dbReference type="AlphaFoldDB" id="A0A7K3LRX2"/>
<keyword evidence="2" id="KW-1185">Reference proteome</keyword>
<proteinExistence type="predicted"/>
<evidence type="ECO:0000313" key="1">
    <source>
        <dbReference type="EMBL" id="NDK91014.1"/>
    </source>
</evidence>
<evidence type="ECO:0000313" key="2">
    <source>
        <dbReference type="Proteomes" id="UP000466307"/>
    </source>
</evidence>
<organism evidence="1 2">
    <name type="scientific">Gordonia desulfuricans</name>
    <dbReference type="NCBI Taxonomy" id="89051"/>
    <lineage>
        <taxon>Bacteria</taxon>
        <taxon>Bacillati</taxon>
        <taxon>Actinomycetota</taxon>
        <taxon>Actinomycetes</taxon>
        <taxon>Mycobacteriales</taxon>
        <taxon>Gordoniaceae</taxon>
        <taxon>Gordonia</taxon>
    </lineage>
</organism>
<comment type="caution">
    <text evidence="1">The sequence shown here is derived from an EMBL/GenBank/DDBJ whole genome shotgun (WGS) entry which is preliminary data.</text>
</comment>
<dbReference type="Proteomes" id="UP000466307">
    <property type="component" value="Unassembled WGS sequence"/>
</dbReference>
<reference evidence="1 2" key="1">
    <citation type="submission" date="2020-01" db="EMBL/GenBank/DDBJ databases">
        <title>Investigation of new actinobacteria for the biodesulphurisation of diesel fuel.</title>
        <authorList>
            <person name="Athi Narayanan S.M."/>
        </authorList>
    </citation>
    <scope>NUCLEOTIDE SEQUENCE [LARGE SCALE GENOMIC DNA]</scope>
    <source>
        <strain evidence="1 2">213E</strain>
    </source>
</reference>
<dbReference type="EMBL" id="JAADZU010000054">
    <property type="protein sequence ID" value="NDK91014.1"/>
    <property type="molecule type" value="Genomic_DNA"/>
</dbReference>
<protein>
    <submittedName>
        <fullName evidence="1">Uncharacterized protein</fullName>
    </submittedName>
</protein>
<dbReference type="RefSeq" id="WP_059036659.1">
    <property type="nucleotide sequence ID" value="NZ_JAADZU010000054.1"/>
</dbReference>
<name>A0A7K3LRX2_9ACTN</name>
<sequence>MASYPRRYRNAPKTNTITVVNGQVQKSPATAKQIAFLRKLSGGQSQVMTSIGTISIPAHPTKAEASKLIDTLLNHEM</sequence>